<dbReference type="SMART" id="SM00944">
    <property type="entry name" value="Pro-kuma_activ"/>
    <property type="match status" value="1"/>
</dbReference>
<evidence type="ECO:0000256" key="4">
    <source>
        <dbReference type="ARBA" id="ARBA00022801"/>
    </source>
</evidence>
<keyword evidence="12" id="KW-1185">Reference proteome</keyword>
<comment type="caution">
    <text evidence="11">The sequence shown here is derived from an EMBL/GenBank/DDBJ whole genome shotgun (WGS) entry which is preliminary data.</text>
</comment>
<dbReference type="InterPro" id="IPR036852">
    <property type="entry name" value="Peptidase_S8/S53_dom_sf"/>
</dbReference>
<feature type="region of interest" description="Disordered" evidence="8">
    <location>
        <begin position="32"/>
        <end position="59"/>
    </location>
</feature>
<dbReference type="PROSITE" id="PS51695">
    <property type="entry name" value="SEDOLISIN"/>
    <property type="match status" value="1"/>
</dbReference>
<dbReference type="Gene3D" id="3.40.50.200">
    <property type="entry name" value="Peptidase S8/S53 domain"/>
    <property type="match status" value="1"/>
</dbReference>
<dbReference type="Proteomes" id="UP000654345">
    <property type="component" value="Unassembled WGS sequence"/>
</dbReference>
<evidence type="ECO:0000256" key="5">
    <source>
        <dbReference type="ARBA" id="ARBA00022825"/>
    </source>
</evidence>
<dbReference type="SUPFAM" id="SSF52743">
    <property type="entry name" value="Subtilisin-like"/>
    <property type="match status" value="1"/>
</dbReference>
<feature type="compositionally biased region" description="Polar residues" evidence="8">
    <location>
        <begin position="32"/>
        <end position="42"/>
    </location>
</feature>
<keyword evidence="2" id="KW-0645">Protease</keyword>
<name>A0ABQ3UHZ2_9CHLR</name>
<dbReference type="InterPro" id="IPR015366">
    <property type="entry name" value="S53_propep"/>
</dbReference>
<dbReference type="SUPFAM" id="SSF54897">
    <property type="entry name" value="Protease propeptides/inhibitors"/>
    <property type="match status" value="1"/>
</dbReference>
<keyword evidence="6" id="KW-0106">Calcium</keyword>
<dbReference type="InterPro" id="IPR030400">
    <property type="entry name" value="Sedolisin_dom"/>
</dbReference>
<evidence type="ECO:0000256" key="7">
    <source>
        <dbReference type="ARBA" id="ARBA00023145"/>
    </source>
</evidence>
<dbReference type="CDD" id="cd11377">
    <property type="entry name" value="Pro-peptidase_S53"/>
    <property type="match status" value="1"/>
</dbReference>
<gene>
    <name evidence="11" type="ORF">KSB_07950</name>
</gene>
<dbReference type="CDD" id="cd04056">
    <property type="entry name" value="Peptidases_S53"/>
    <property type="match status" value="1"/>
</dbReference>
<keyword evidence="9" id="KW-0732">Signal</keyword>
<evidence type="ECO:0000256" key="2">
    <source>
        <dbReference type="ARBA" id="ARBA00022670"/>
    </source>
</evidence>
<evidence type="ECO:0000256" key="8">
    <source>
        <dbReference type="SAM" id="MobiDB-lite"/>
    </source>
</evidence>
<dbReference type="Pfam" id="PF09286">
    <property type="entry name" value="Pro-kuma_activ"/>
    <property type="match status" value="1"/>
</dbReference>
<evidence type="ECO:0000259" key="10">
    <source>
        <dbReference type="PROSITE" id="PS51695"/>
    </source>
</evidence>
<evidence type="ECO:0000256" key="9">
    <source>
        <dbReference type="SAM" id="SignalP"/>
    </source>
</evidence>
<evidence type="ECO:0000256" key="1">
    <source>
        <dbReference type="ARBA" id="ARBA00001913"/>
    </source>
</evidence>
<keyword evidence="7" id="KW-0865">Zymogen</keyword>
<protein>
    <submittedName>
        <fullName evidence="11">Pseudomonapepsin</fullName>
    </submittedName>
</protein>
<organism evidence="11 12">
    <name type="scientific">Ktedonobacter robiniae</name>
    <dbReference type="NCBI Taxonomy" id="2778365"/>
    <lineage>
        <taxon>Bacteria</taxon>
        <taxon>Bacillati</taxon>
        <taxon>Chloroflexota</taxon>
        <taxon>Ktedonobacteria</taxon>
        <taxon>Ktedonobacterales</taxon>
        <taxon>Ktedonobacteraceae</taxon>
        <taxon>Ktedonobacter</taxon>
    </lineage>
</organism>
<feature type="domain" description="Peptidase S53" evidence="10">
    <location>
        <begin position="236"/>
        <end position="623"/>
    </location>
</feature>
<dbReference type="InterPro" id="IPR050819">
    <property type="entry name" value="Tripeptidyl-peptidase_I"/>
</dbReference>
<sequence length="623" mass="66119">MTTRNRASLSALLLLITVLLSALLSACTADNSGGNTSATNASPGGAPRKAPTRKPGPLANQPLEAQAALLGSPLSPGNQLTLTFNLAFDDDALNAFVTQLYTPGSASFHQFLTPEQLVQRFAMPDAQTKQIQAWLTQQGYTQISTDPLHSSIKAQATVQTIQASLGTQLYAFSLLDQQFYMQNKDPHLPSSIEPYIQTIAGLNNLALPDIKPPRQNTHIQQLGQESNCTKYGAKQTLTQQKLASAYQVDQLYKKGLQGQGATIGIAEFGDPYDINDVRNYIACTGQSMPSIQNINVGTPLPPGTGEGEATMDVELIAGLAPKASILVYQTQLQDANNPISQVTSFAQGMLDVFNRVASDHKVQVLSVSYGLGEEMFSTSDQIAINNSLRNLAAEGISVFISSGDCGAYSLRARFPQIAEVSFPGSAPYAISVGGTYLQVGDDLQRSSETVWGGDDGTSVCQNSWGSGGGVSQNSAFMRPGWQAGDGVTTSYDGATQGVFVRTLPPQTLQAPNGLRQVPDIAAAAYPNICIYYDSIWVRSGGTSAAAPIAAAGTALVDQGLRQSGKRPLGGVPEFYRLANQAGGNQPYTDIIQGDNLFYPATKGWDYTTGWGSPNFAAILSMES</sequence>
<dbReference type="InterPro" id="IPR000209">
    <property type="entry name" value="Peptidase_S8/S53_dom"/>
</dbReference>
<dbReference type="RefSeq" id="WP_201369239.1">
    <property type="nucleotide sequence ID" value="NZ_BNJG01000001.1"/>
</dbReference>
<dbReference type="PROSITE" id="PS51257">
    <property type="entry name" value="PROKAR_LIPOPROTEIN"/>
    <property type="match status" value="1"/>
</dbReference>
<evidence type="ECO:0000256" key="6">
    <source>
        <dbReference type="ARBA" id="ARBA00022837"/>
    </source>
</evidence>
<dbReference type="Pfam" id="PF00082">
    <property type="entry name" value="Peptidase_S8"/>
    <property type="match status" value="1"/>
</dbReference>
<dbReference type="InterPro" id="IPR023828">
    <property type="entry name" value="Peptidase_S8_Ser-AS"/>
</dbReference>
<dbReference type="PANTHER" id="PTHR14218:SF15">
    <property type="entry name" value="TRIPEPTIDYL-PEPTIDASE 1"/>
    <property type="match status" value="1"/>
</dbReference>
<keyword evidence="5" id="KW-0720">Serine protease</keyword>
<evidence type="ECO:0000313" key="12">
    <source>
        <dbReference type="Proteomes" id="UP000654345"/>
    </source>
</evidence>
<evidence type="ECO:0000313" key="11">
    <source>
        <dbReference type="EMBL" id="GHO52320.1"/>
    </source>
</evidence>
<comment type="cofactor">
    <cofactor evidence="1">
        <name>Ca(2+)</name>
        <dbReference type="ChEBI" id="CHEBI:29108"/>
    </cofactor>
</comment>
<dbReference type="PROSITE" id="PS00138">
    <property type="entry name" value="SUBTILASE_SER"/>
    <property type="match status" value="1"/>
</dbReference>
<reference evidence="11 12" key="1">
    <citation type="journal article" date="2021" name="Int. J. Syst. Evol. Microbiol.">
        <title>Reticulibacter mediterranei gen. nov., sp. nov., within the new family Reticulibacteraceae fam. nov., and Ktedonospora formicarum gen. nov., sp. nov., Ktedonobacter robiniae sp. nov., Dictyobacter formicarum sp. nov. and Dictyobacter arantiisoli sp. nov., belonging to the class Ktedonobacteria.</title>
        <authorList>
            <person name="Yabe S."/>
            <person name="Zheng Y."/>
            <person name="Wang C.M."/>
            <person name="Sakai Y."/>
            <person name="Abe K."/>
            <person name="Yokota A."/>
            <person name="Donadio S."/>
            <person name="Cavaletti L."/>
            <person name="Monciardini P."/>
        </authorList>
    </citation>
    <scope>NUCLEOTIDE SEQUENCE [LARGE SCALE GENOMIC DNA]</scope>
    <source>
        <strain evidence="11 12">SOSP1-30</strain>
    </source>
</reference>
<keyword evidence="4" id="KW-0378">Hydrolase</keyword>
<keyword evidence="3" id="KW-0479">Metal-binding</keyword>
<feature type="signal peptide" evidence="9">
    <location>
        <begin position="1"/>
        <end position="22"/>
    </location>
</feature>
<accession>A0ABQ3UHZ2</accession>
<feature type="chain" id="PRO_5045318128" evidence="9">
    <location>
        <begin position="23"/>
        <end position="623"/>
    </location>
</feature>
<dbReference type="PANTHER" id="PTHR14218">
    <property type="entry name" value="PROTEASE S8 TRIPEPTIDYL PEPTIDASE I CLN2"/>
    <property type="match status" value="1"/>
</dbReference>
<dbReference type="EMBL" id="BNJG01000001">
    <property type="protein sequence ID" value="GHO52320.1"/>
    <property type="molecule type" value="Genomic_DNA"/>
</dbReference>
<proteinExistence type="predicted"/>
<evidence type="ECO:0000256" key="3">
    <source>
        <dbReference type="ARBA" id="ARBA00022723"/>
    </source>
</evidence>